<organism evidence="1 2">
    <name type="scientific">Microcystis aeruginosa NIES-44</name>
    <dbReference type="NCBI Taxonomy" id="449439"/>
    <lineage>
        <taxon>Bacteria</taxon>
        <taxon>Bacillati</taxon>
        <taxon>Cyanobacteriota</taxon>
        <taxon>Cyanophyceae</taxon>
        <taxon>Oscillatoriophycideae</taxon>
        <taxon>Chroococcales</taxon>
        <taxon>Microcystaceae</taxon>
        <taxon>Microcystis</taxon>
    </lineage>
</organism>
<gene>
    <name evidence="1" type="ORF">N44_01579</name>
</gene>
<dbReference type="RefSeq" id="WP_238567788.1">
    <property type="nucleotide sequence ID" value="NZ_BBPA01000030.1"/>
</dbReference>
<dbReference type="AlphaFoldDB" id="A0A0A1VSV9"/>
<proteinExistence type="predicted"/>
<protein>
    <submittedName>
        <fullName evidence="1">Uncharacterized protein</fullName>
    </submittedName>
</protein>
<dbReference type="EMBL" id="BBPA01000030">
    <property type="protein sequence ID" value="GAL92892.1"/>
    <property type="molecule type" value="Genomic_DNA"/>
</dbReference>
<accession>A0A0A1VSV9</accession>
<evidence type="ECO:0000313" key="1">
    <source>
        <dbReference type="EMBL" id="GAL92892.1"/>
    </source>
</evidence>
<sequence>MTIILISSTAKEDLESINNRIAYSNLQDANQLNLLLKLNQERINYDDIRTSSYNS</sequence>
<comment type="caution">
    <text evidence="1">The sequence shown here is derived from an EMBL/GenBank/DDBJ whole genome shotgun (WGS) entry which is preliminary data.</text>
</comment>
<evidence type="ECO:0000313" key="2">
    <source>
        <dbReference type="Proteomes" id="UP000030321"/>
    </source>
</evidence>
<name>A0A0A1VSV9_MICAE</name>
<dbReference type="Proteomes" id="UP000030321">
    <property type="component" value="Unassembled WGS sequence"/>
</dbReference>
<reference evidence="2" key="1">
    <citation type="journal article" date="2015" name="Genome">
        <title>Whole Genome Sequence of the Non-Microcystin-Producing Microcystis aeruginosa Strain NIES-44.</title>
        <authorList>
            <person name="Okano K."/>
            <person name="Miyata N."/>
            <person name="Ozaki Y."/>
        </authorList>
    </citation>
    <scope>NUCLEOTIDE SEQUENCE [LARGE SCALE GENOMIC DNA]</scope>
    <source>
        <strain evidence="2">NIES-44</strain>
    </source>
</reference>